<dbReference type="PANTHER" id="PTHR16057:SF1">
    <property type="entry name" value="PROTEIN LINES HOMOLOG 1"/>
    <property type="match status" value="1"/>
</dbReference>
<evidence type="ECO:0000259" key="2">
    <source>
        <dbReference type="Pfam" id="PF14695"/>
    </source>
</evidence>
<sequence length="749" mass="84048">MLTNLQIANGCICDCNQIALHKIMSEFIDGEPCNNNHEETLQRLSAITIVLETFSPCNAWTNLRNVCASRRCVKTLLTTLCAENRYISYESELASVAALTSSIMGKEEMRYFLHQVILKLVQQTQGNFQQIILLDVLSHSLSTCYFEYSETRCLPQTCPTARQHPVSHKESLTKSDILQEILLVLDQHWHKLVEVFASRSASELQNENLTLAWLSLWIRVLEAQRKLAVEECGKDGKHTCSEYLSSHPSVAVNMLKRSISRLVWTRMLELMLLSLALDMYDCHQLAIEIFQFFHDGTDHMPDTTVVAGFVGPNLSTGRACKVVDLTRTVKDCTSVHKDARKRKHCNWDGLSGGDSAAVVAIKTPKTRPIGVSTIMRKFVLLIVKSAVLVLQTNREEVALMKTSSSMFKMVIALLSRHRLVVRPNSCSWVQQLYGDQDDELIDMMMELLKLYTFMAPAHSEVTDAMSPHIIFSQFLEMISFDHQVLLDLLISNETNFLEYLTRYLRLVSNDRESFFGHLSAVNGYRRCCPGLSVLNAWRGMRLPASTAPSPAEREALCNQASGHFSCAATCHDESSEHGETPLLVRLCAYSDSDGSDVEADVDSATSLLQETHSQTKNLLLNTHTVISNDSEDVGPNIGFYPAKTIAGNAACTTECNDHVIHQYCSTLASKKMDEREKNYAKKGMQKEQTHAEMSDSSHACLRDTACQGVEQHVVNTLKKLLISVERLQKRGLFPYHAGPLCRRLANVCK</sequence>
<protein>
    <submittedName>
        <fullName evidence="4 5">Uncharacterized protein LOC106808390 isoform X1</fullName>
    </submittedName>
</protein>
<feature type="domain" description="Protein Lines N-terminal" evidence="1">
    <location>
        <begin position="372"/>
        <end position="515"/>
    </location>
</feature>
<dbReference type="Proteomes" id="UP000695022">
    <property type="component" value="Unplaced"/>
</dbReference>
<organism evidence="3 5">
    <name type="scientific">Priapulus caudatus</name>
    <name type="common">Priapulid worm</name>
    <dbReference type="NCBI Taxonomy" id="37621"/>
    <lineage>
        <taxon>Eukaryota</taxon>
        <taxon>Metazoa</taxon>
        <taxon>Ecdysozoa</taxon>
        <taxon>Scalidophora</taxon>
        <taxon>Priapulida</taxon>
        <taxon>Priapulimorpha</taxon>
        <taxon>Priapulimorphida</taxon>
        <taxon>Priapulidae</taxon>
        <taxon>Priapulus</taxon>
    </lineage>
</organism>
<dbReference type="GeneID" id="106808390"/>
<gene>
    <name evidence="4 5" type="primary">LOC106808390</name>
</gene>
<dbReference type="RefSeq" id="XP_014666578.1">
    <property type="nucleotide sequence ID" value="XM_014811092.1"/>
</dbReference>
<reference evidence="4 5" key="1">
    <citation type="submission" date="2025-05" db="UniProtKB">
        <authorList>
            <consortium name="RefSeq"/>
        </authorList>
    </citation>
    <scope>IDENTIFICATION</scope>
</reference>
<evidence type="ECO:0000313" key="3">
    <source>
        <dbReference type="Proteomes" id="UP000695022"/>
    </source>
</evidence>
<accession>A0ABM1E307</accession>
<name>A0ABM1E307_PRICU</name>
<dbReference type="Pfam" id="PF14695">
    <property type="entry name" value="LINES_C"/>
    <property type="match status" value="1"/>
</dbReference>
<evidence type="ECO:0000259" key="1">
    <source>
        <dbReference type="Pfam" id="PF14694"/>
    </source>
</evidence>
<evidence type="ECO:0000313" key="4">
    <source>
        <dbReference type="RefSeq" id="XP_014666577.1"/>
    </source>
</evidence>
<dbReference type="InterPro" id="IPR024875">
    <property type="entry name" value="Protein_Lines"/>
</dbReference>
<dbReference type="RefSeq" id="XP_014666577.1">
    <property type="nucleotide sequence ID" value="XM_014811091.1"/>
</dbReference>
<dbReference type="InterPro" id="IPR029415">
    <property type="entry name" value="Lines_C"/>
</dbReference>
<dbReference type="InterPro" id="IPR032794">
    <property type="entry name" value="LINES_N"/>
</dbReference>
<dbReference type="PANTHER" id="PTHR16057">
    <property type="entry name" value="WINS1, 2 PROTEIN"/>
    <property type="match status" value="1"/>
</dbReference>
<keyword evidence="3" id="KW-1185">Reference proteome</keyword>
<evidence type="ECO:0000313" key="5">
    <source>
        <dbReference type="RefSeq" id="XP_014666578.1"/>
    </source>
</evidence>
<dbReference type="Pfam" id="PF14694">
    <property type="entry name" value="LINES_N"/>
    <property type="match status" value="1"/>
</dbReference>
<proteinExistence type="predicted"/>
<feature type="domain" description="Protein Lines C-terminal" evidence="2">
    <location>
        <begin position="713"/>
        <end position="747"/>
    </location>
</feature>